<keyword evidence="2" id="KW-0285">Flavoprotein</keyword>
<dbReference type="PANTHER" id="PTHR43004">
    <property type="entry name" value="TRK SYSTEM POTASSIUM UPTAKE PROTEIN"/>
    <property type="match status" value="1"/>
</dbReference>
<dbReference type="Proteomes" id="UP001430647">
    <property type="component" value="Unassembled WGS sequence"/>
</dbReference>
<dbReference type="InterPro" id="IPR036188">
    <property type="entry name" value="FAD/NAD-bd_sf"/>
</dbReference>
<dbReference type="AlphaFoldDB" id="A0AAU8I889"/>
<dbReference type="Gene3D" id="3.30.70.2450">
    <property type="match status" value="1"/>
</dbReference>
<organism evidence="6">
    <name type="scientific">Xanthomonas indica</name>
    <dbReference type="NCBI Taxonomy" id="2912242"/>
    <lineage>
        <taxon>Bacteria</taxon>
        <taxon>Pseudomonadati</taxon>
        <taxon>Pseudomonadota</taxon>
        <taxon>Gammaproteobacteria</taxon>
        <taxon>Lysobacterales</taxon>
        <taxon>Lysobacteraceae</taxon>
        <taxon>Xanthomonas</taxon>
    </lineage>
</organism>
<evidence type="ECO:0000313" key="6">
    <source>
        <dbReference type="EMBL" id="XCI81815.1"/>
    </source>
</evidence>
<proteinExistence type="predicted"/>
<keyword evidence="3" id="KW-0274">FAD</keyword>
<protein>
    <submittedName>
        <fullName evidence="6">FAD-dependent monooxygenase</fullName>
    </submittedName>
</protein>
<sequence>MACERVTGAPLEKTGEAPVNISLLHAEKGAECKHTLTQGEAMNAHADTLSTDVLIVGAGPSGLALRLALDRLGIASLLVDRHAAGLNTSRAAVIHARTLEVLEPLGVVPRLLAAGVQATRFRVRDGDRSLLQISFDDLPSAHRYALMCPQNATEAILGDGLAPDSATVWRPARLLAFAETADGVSADLELPEQRQRRVHAQWIVGCDGAHSAVREGAGIAFQGGDYAETFVLADVRMAWPLPREEVSLFFSPQGLMVVAPLPEPDGTAGDRHRIVVTVADAIGPPTLAQMQAVLDARGPQSARARIDAMLWSSDFHLQHRVAAHLRRGRALLCGDAAHVHSPAGGQGMNTGIQDAIALAPALQRALRQHDARGLDAWATGRHRIARGVVRMTDAMTRAATATGPVARSVRNGLLGLIDHAPPIRHRLAARLAELGN</sequence>
<evidence type="ECO:0000313" key="7">
    <source>
        <dbReference type="Proteomes" id="UP001430647"/>
    </source>
</evidence>
<dbReference type="Pfam" id="PF01494">
    <property type="entry name" value="FAD_binding_3"/>
    <property type="match status" value="1"/>
</dbReference>
<dbReference type="SUPFAM" id="SSF51905">
    <property type="entry name" value="FAD/NAD(P)-binding domain"/>
    <property type="match status" value="1"/>
</dbReference>
<reference evidence="5" key="2">
    <citation type="submission" date="2022-01" db="EMBL/GenBank/DDBJ databases">
        <authorList>
            <person name="Rana R."/>
            <person name="Patil P.B."/>
        </authorList>
    </citation>
    <scope>NUCLEOTIDE SEQUENCE</scope>
    <source>
        <strain evidence="5">PPL560</strain>
    </source>
</reference>
<keyword evidence="7" id="KW-1185">Reference proteome</keyword>
<gene>
    <name evidence="5" type="ORF">L3V74_15245</name>
    <name evidence="6" type="ORF">Q7W82_06550</name>
</gene>
<dbReference type="PANTHER" id="PTHR43004:SF19">
    <property type="entry name" value="BINDING MONOOXYGENASE, PUTATIVE (JCVI)-RELATED"/>
    <property type="match status" value="1"/>
</dbReference>
<dbReference type="GO" id="GO:0071949">
    <property type="term" value="F:FAD binding"/>
    <property type="evidence" value="ECO:0007669"/>
    <property type="project" value="InterPro"/>
</dbReference>
<dbReference type="KEGG" id="xin:Q7W82_06550"/>
<accession>A0AAU8I889</accession>
<dbReference type="Gene3D" id="3.50.50.60">
    <property type="entry name" value="FAD/NAD(P)-binding domain"/>
    <property type="match status" value="1"/>
</dbReference>
<dbReference type="GO" id="GO:0016709">
    <property type="term" value="F:oxidoreductase activity, acting on paired donors, with incorporation or reduction of molecular oxygen, NAD(P)H as one donor, and incorporation of one atom of oxygen"/>
    <property type="evidence" value="ECO:0007669"/>
    <property type="project" value="UniProtKB-ARBA"/>
</dbReference>
<reference evidence="5 7" key="1">
    <citation type="journal article" date="2022" name="Curr. Microbiol.">
        <title>Xanthomonas indica sp. nov., a Novel Member of Non-Pathogenic Xanthomonas Community from Healthy Rice Seeds.</title>
        <authorList>
            <person name="Rana R."/>
            <person name="Madhavan V.N."/>
            <person name="Saroha T."/>
            <person name="Bansal K."/>
            <person name="Kaur A."/>
            <person name="Sonti R.V."/>
            <person name="Patel H.K."/>
            <person name="Patil P.B."/>
        </authorList>
    </citation>
    <scope>NUCLEOTIDE SEQUENCE [LARGE SCALE GENOMIC DNA]</scope>
    <source>
        <strain evidence="5 7">PPL560</strain>
    </source>
</reference>
<evidence type="ECO:0000256" key="1">
    <source>
        <dbReference type="ARBA" id="ARBA00001974"/>
    </source>
</evidence>
<dbReference type="PRINTS" id="PR00420">
    <property type="entry name" value="RNGMNOXGNASE"/>
</dbReference>
<name>A0AAU8I889_9XANT</name>
<dbReference type="EMBL" id="CP131914">
    <property type="protein sequence ID" value="XCI81815.1"/>
    <property type="molecule type" value="Genomic_DNA"/>
</dbReference>
<evidence type="ECO:0000259" key="4">
    <source>
        <dbReference type="Pfam" id="PF01494"/>
    </source>
</evidence>
<dbReference type="InterPro" id="IPR002938">
    <property type="entry name" value="FAD-bd"/>
</dbReference>
<feature type="domain" description="FAD-binding" evidence="4">
    <location>
        <begin position="51"/>
        <end position="391"/>
    </location>
</feature>
<evidence type="ECO:0000313" key="5">
    <source>
        <dbReference type="EMBL" id="MCI2262895.1"/>
    </source>
</evidence>
<dbReference type="EMBL" id="JAKJPQ010000013">
    <property type="protein sequence ID" value="MCI2262895.1"/>
    <property type="molecule type" value="Genomic_DNA"/>
</dbReference>
<comment type="cofactor">
    <cofactor evidence="1">
        <name>FAD</name>
        <dbReference type="ChEBI" id="CHEBI:57692"/>
    </cofactor>
</comment>
<evidence type="ECO:0000256" key="3">
    <source>
        <dbReference type="ARBA" id="ARBA00022827"/>
    </source>
</evidence>
<dbReference type="InterPro" id="IPR050641">
    <property type="entry name" value="RIFMO-like"/>
</dbReference>
<dbReference type="RefSeq" id="WP_242160676.1">
    <property type="nucleotide sequence ID" value="NZ_CP131914.1"/>
</dbReference>
<evidence type="ECO:0000256" key="2">
    <source>
        <dbReference type="ARBA" id="ARBA00022630"/>
    </source>
</evidence>
<keyword evidence="6" id="KW-0560">Oxidoreductase</keyword>
<keyword evidence="6" id="KW-0503">Monooxygenase</keyword>
<reference evidence="6" key="3">
    <citation type="submission" date="2023-08" db="EMBL/GenBank/DDBJ databases">
        <title>Complete genome sequence of Xanthomonas indica.</title>
        <authorList>
            <person name="Patil P.B."/>
            <person name="Rana R."/>
        </authorList>
    </citation>
    <scope>NUCLEOTIDE SEQUENCE</scope>
    <source>
        <strain evidence="6">PPL560</strain>
    </source>
</reference>